<sequence>MAQWYKASRPSLRWHPWQTHRVGCRPAERYSMNSAKSAPRLVTAGCTNQTWKGRAPQTARLNPSAHKGVVVRLEIAIQPKRPLTQAGCK</sequence>
<evidence type="ECO:0000313" key="2">
    <source>
        <dbReference type="Proteomes" id="UP000041770"/>
    </source>
</evidence>
<dbReference type="Proteomes" id="UP000041770">
    <property type="component" value="Unassembled WGS sequence"/>
</dbReference>
<accession>A0A655WPH1</accession>
<dbReference type="EMBL" id="CWQY01000001">
    <property type="protein sequence ID" value="CSB94680.1"/>
    <property type="molecule type" value="Genomic_DNA"/>
</dbReference>
<proteinExistence type="predicted"/>
<gene>
    <name evidence="1" type="ORF">ERS013200_00119</name>
</gene>
<dbReference type="AlphaFoldDB" id="A0A655WPH1"/>
<evidence type="ECO:0000313" key="1">
    <source>
        <dbReference type="EMBL" id="CSB94680.1"/>
    </source>
</evidence>
<protein>
    <submittedName>
        <fullName evidence="1">Uncharacterized protein</fullName>
    </submittedName>
</protein>
<organism evidence="1 2">
    <name type="scientific">Vibrio cholerae</name>
    <dbReference type="NCBI Taxonomy" id="666"/>
    <lineage>
        <taxon>Bacteria</taxon>
        <taxon>Pseudomonadati</taxon>
        <taxon>Pseudomonadota</taxon>
        <taxon>Gammaproteobacteria</taxon>
        <taxon>Vibrionales</taxon>
        <taxon>Vibrionaceae</taxon>
        <taxon>Vibrio</taxon>
    </lineage>
</organism>
<name>A0A655WPH1_VIBCL</name>
<reference evidence="1 2" key="1">
    <citation type="submission" date="2015-07" db="EMBL/GenBank/DDBJ databases">
        <authorList>
            <consortium name="Pathogen Informatics"/>
        </authorList>
    </citation>
    <scope>NUCLEOTIDE SEQUENCE [LARGE SCALE GENOMIC DNA]</scope>
    <source>
        <strain evidence="1 2">A316</strain>
    </source>
</reference>